<comment type="similarity">
    <text evidence="2">Belongs to the peptidase S54 family.</text>
</comment>
<dbReference type="EMBL" id="KN831947">
    <property type="protein sequence ID" value="KIO12753.1"/>
    <property type="molecule type" value="Genomic_DNA"/>
</dbReference>
<evidence type="ECO:0000256" key="4">
    <source>
        <dbReference type="ARBA" id="ARBA00022801"/>
    </source>
</evidence>
<evidence type="ECO:0000313" key="9">
    <source>
        <dbReference type="EMBL" id="KIO12753.1"/>
    </source>
</evidence>
<dbReference type="InterPro" id="IPR035952">
    <property type="entry name" value="Rhomboid-like_sf"/>
</dbReference>
<keyword evidence="3 7" id="KW-0812">Transmembrane</keyword>
<dbReference type="STRING" id="870435.A0A0C3JUD3"/>
<reference evidence="10" key="2">
    <citation type="submission" date="2015-01" db="EMBL/GenBank/DDBJ databases">
        <title>Evolutionary Origins and Diversification of the Mycorrhizal Mutualists.</title>
        <authorList>
            <consortium name="DOE Joint Genome Institute"/>
            <consortium name="Mycorrhizal Genomics Consortium"/>
            <person name="Kohler A."/>
            <person name="Kuo A."/>
            <person name="Nagy L.G."/>
            <person name="Floudas D."/>
            <person name="Copeland A."/>
            <person name="Barry K.W."/>
            <person name="Cichocki N."/>
            <person name="Veneault-Fourrey C."/>
            <person name="LaButti K."/>
            <person name="Lindquist E.A."/>
            <person name="Lipzen A."/>
            <person name="Lundell T."/>
            <person name="Morin E."/>
            <person name="Murat C."/>
            <person name="Riley R."/>
            <person name="Ohm R."/>
            <person name="Sun H."/>
            <person name="Tunlid A."/>
            <person name="Henrissat B."/>
            <person name="Grigoriev I.V."/>
            <person name="Hibbett D.S."/>
            <person name="Martin F."/>
        </authorList>
    </citation>
    <scope>NUCLEOTIDE SEQUENCE [LARGE SCALE GENOMIC DNA]</scope>
    <source>
        <strain evidence="10">Marx 270</strain>
    </source>
</reference>
<reference evidence="9 10" key="1">
    <citation type="submission" date="2014-04" db="EMBL/GenBank/DDBJ databases">
        <authorList>
            <consortium name="DOE Joint Genome Institute"/>
            <person name="Kuo A."/>
            <person name="Kohler A."/>
            <person name="Costa M.D."/>
            <person name="Nagy L.G."/>
            <person name="Floudas D."/>
            <person name="Copeland A."/>
            <person name="Barry K.W."/>
            <person name="Cichocki N."/>
            <person name="Veneault-Fourrey C."/>
            <person name="LaButti K."/>
            <person name="Lindquist E.A."/>
            <person name="Lipzen A."/>
            <person name="Lundell T."/>
            <person name="Morin E."/>
            <person name="Murat C."/>
            <person name="Sun H."/>
            <person name="Tunlid A."/>
            <person name="Henrissat B."/>
            <person name="Grigoriev I.V."/>
            <person name="Hibbett D.S."/>
            <person name="Martin F."/>
            <person name="Nordberg H.P."/>
            <person name="Cantor M.N."/>
            <person name="Hua S.X."/>
        </authorList>
    </citation>
    <scope>NUCLEOTIDE SEQUENCE [LARGE SCALE GENOMIC DNA]</scope>
    <source>
        <strain evidence="9 10">Marx 270</strain>
    </source>
</reference>
<protein>
    <recommendedName>
        <fullName evidence="8">Peptidase S54 rhomboid domain-containing protein</fullName>
    </recommendedName>
</protein>
<feature type="domain" description="Peptidase S54 rhomboid" evidence="8">
    <location>
        <begin position="191"/>
        <end position="333"/>
    </location>
</feature>
<keyword evidence="10" id="KW-1185">Reference proteome</keyword>
<dbReference type="Gene3D" id="1.20.1540.10">
    <property type="entry name" value="Rhomboid-like"/>
    <property type="match status" value="1"/>
</dbReference>
<dbReference type="Pfam" id="PF01694">
    <property type="entry name" value="Rhomboid"/>
    <property type="match status" value="1"/>
</dbReference>
<name>A0A0C3JUD3_PISTI</name>
<dbReference type="GO" id="GO:0016020">
    <property type="term" value="C:membrane"/>
    <property type="evidence" value="ECO:0007669"/>
    <property type="project" value="UniProtKB-SubCell"/>
</dbReference>
<dbReference type="Proteomes" id="UP000054217">
    <property type="component" value="Unassembled WGS sequence"/>
</dbReference>
<feature type="transmembrane region" description="Helical" evidence="7">
    <location>
        <begin position="142"/>
        <end position="158"/>
    </location>
</feature>
<evidence type="ECO:0000313" key="10">
    <source>
        <dbReference type="Proteomes" id="UP000054217"/>
    </source>
</evidence>
<sequence length="341" mass="37886">MVFAKQVRSTTRRPWQGPLCLATSHSMPVTTMANIAILLSKRAPIGHRPCGIRFFEPSVRPLNAKCSLNFPVEVFRKPLLNSTVVAGNVILSKPLQGILQFARTRALNATHRDGLRPNRGSSSGWGRPPPRRDWLDSLDSNVIFYGIIAINVGVYLAWQSAISSYRVMGDTTPLMFLRNNFLVDIRNISAGRIWTLLTACFSHKDTSHALFNGLTFYFMAPAVMRLLGNKRFLVLYFLGGISSSLASLAWNTFVRHEPVSSHGASGAIMATLALYACAFPNNTFLIFFVIPCPAWVFLPGILLYDGWRSISDKRTTTDSAGHVGGLLTGIGYYVWRFALRR</sequence>
<evidence type="ECO:0000256" key="3">
    <source>
        <dbReference type="ARBA" id="ARBA00022692"/>
    </source>
</evidence>
<gene>
    <name evidence="9" type="ORF">M404DRAFT_993730</name>
</gene>
<dbReference type="InParanoid" id="A0A0C3JUD3"/>
<evidence type="ECO:0000256" key="7">
    <source>
        <dbReference type="SAM" id="Phobius"/>
    </source>
</evidence>
<feature type="transmembrane region" description="Helical" evidence="7">
    <location>
        <begin position="319"/>
        <end position="339"/>
    </location>
</feature>
<keyword evidence="5 7" id="KW-1133">Transmembrane helix</keyword>
<evidence type="ECO:0000256" key="6">
    <source>
        <dbReference type="ARBA" id="ARBA00023136"/>
    </source>
</evidence>
<organism evidence="9 10">
    <name type="scientific">Pisolithus tinctorius Marx 270</name>
    <dbReference type="NCBI Taxonomy" id="870435"/>
    <lineage>
        <taxon>Eukaryota</taxon>
        <taxon>Fungi</taxon>
        <taxon>Dikarya</taxon>
        <taxon>Basidiomycota</taxon>
        <taxon>Agaricomycotina</taxon>
        <taxon>Agaricomycetes</taxon>
        <taxon>Agaricomycetidae</taxon>
        <taxon>Boletales</taxon>
        <taxon>Sclerodermatineae</taxon>
        <taxon>Pisolithaceae</taxon>
        <taxon>Pisolithus</taxon>
    </lineage>
</organism>
<dbReference type="GO" id="GO:0004252">
    <property type="term" value="F:serine-type endopeptidase activity"/>
    <property type="evidence" value="ECO:0007669"/>
    <property type="project" value="InterPro"/>
</dbReference>
<dbReference type="GO" id="GO:0006465">
    <property type="term" value="P:signal peptide processing"/>
    <property type="evidence" value="ECO:0007669"/>
    <property type="project" value="TreeGrafter"/>
</dbReference>
<feature type="transmembrane region" description="Helical" evidence="7">
    <location>
        <begin position="284"/>
        <end position="307"/>
    </location>
</feature>
<comment type="subcellular location">
    <subcellularLocation>
        <location evidence="1">Membrane</location>
        <topology evidence="1">Multi-pass membrane protein</topology>
    </subcellularLocation>
</comment>
<evidence type="ECO:0000259" key="8">
    <source>
        <dbReference type="Pfam" id="PF01694"/>
    </source>
</evidence>
<dbReference type="SUPFAM" id="SSF144091">
    <property type="entry name" value="Rhomboid-like"/>
    <property type="match status" value="1"/>
</dbReference>
<dbReference type="InterPro" id="IPR022764">
    <property type="entry name" value="Peptidase_S54_rhomboid_dom"/>
</dbReference>
<evidence type="ECO:0000256" key="5">
    <source>
        <dbReference type="ARBA" id="ARBA00022989"/>
    </source>
</evidence>
<dbReference type="PANTHER" id="PTHR43731">
    <property type="entry name" value="RHOMBOID PROTEASE"/>
    <property type="match status" value="1"/>
</dbReference>
<accession>A0A0C3JUD3</accession>
<dbReference type="AlphaFoldDB" id="A0A0C3JUD3"/>
<evidence type="ECO:0000256" key="1">
    <source>
        <dbReference type="ARBA" id="ARBA00004141"/>
    </source>
</evidence>
<keyword evidence="6 7" id="KW-0472">Membrane</keyword>
<keyword evidence="4" id="KW-0378">Hydrolase</keyword>
<dbReference type="HOGENOM" id="CLU_055068_7_2_1"/>
<dbReference type="PANTHER" id="PTHR43731:SF14">
    <property type="entry name" value="PRESENILIN-ASSOCIATED RHOMBOID-LIKE PROTEIN, MITOCHONDRIAL"/>
    <property type="match status" value="1"/>
</dbReference>
<dbReference type="InterPro" id="IPR050925">
    <property type="entry name" value="Rhomboid_protease_S54"/>
</dbReference>
<proteinExistence type="inferred from homology"/>
<feature type="transmembrane region" description="Helical" evidence="7">
    <location>
        <begin position="259"/>
        <end position="277"/>
    </location>
</feature>
<feature type="transmembrane region" description="Helical" evidence="7">
    <location>
        <begin position="233"/>
        <end position="253"/>
    </location>
</feature>
<evidence type="ECO:0000256" key="2">
    <source>
        <dbReference type="ARBA" id="ARBA00009045"/>
    </source>
</evidence>
<dbReference type="OrthoDB" id="418595at2759"/>